<gene>
    <name evidence="2" type="ORF">J2X04_002862</name>
</gene>
<name>A0ABU1VSM0_9GAMM</name>
<sequence length="293" mass="31553">MNVIRGVLLACLLGAAAAPVWAGETVIRAEVVSAHSLPAMTQDAFPADVEYHVEALNQTPNNATRARIELRYSCVDSQSGGRVIPCYITLDPPVARADSGGHIDALHTGVRPVGRHQPAEGAADDYGYFYATYYAGEVGGVVQSVVHCVTLWVACRDGSVSFGVGLSTLQELGVGTGYVLKGARDPHPSNHWGEPNFVAAVASVAESFNGQYPATILSYNDISLQYGGLFDVATLTQTGYDWTPPHKGHRRGTNMDIGIPPTVAQRNTLERLYTLQGVSVLHEDAIHWHLYQR</sequence>
<proteinExistence type="predicted"/>
<dbReference type="InterPro" id="IPR009045">
    <property type="entry name" value="Zn_M74/Hedgehog-like"/>
</dbReference>
<keyword evidence="1" id="KW-0732">Signal</keyword>
<evidence type="ECO:0000313" key="2">
    <source>
        <dbReference type="EMBL" id="MDR7100481.1"/>
    </source>
</evidence>
<dbReference type="Proteomes" id="UP001267878">
    <property type="component" value="Unassembled WGS sequence"/>
</dbReference>
<keyword evidence="3" id="KW-1185">Reference proteome</keyword>
<evidence type="ECO:0000313" key="3">
    <source>
        <dbReference type="Proteomes" id="UP001267878"/>
    </source>
</evidence>
<comment type="caution">
    <text evidence="2">The sequence shown here is derived from an EMBL/GenBank/DDBJ whole genome shotgun (WGS) entry which is preliminary data.</text>
</comment>
<evidence type="ECO:0000256" key="1">
    <source>
        <dbReference type="SAM" id="SignalP"/>
    </source>
</evidence>
<reference evidence="2 3" key="1">
    <citation type="submission" date="2023-07" db="EMBL/GenBank/DDBJ databases">
        <title>Sorghum-associated microbial communities from plants grown in Nebraska, USA.</title>
        <authorList>
            <person name="Schachtman D."/>
        </authorList>
    </citation>
    <scope>NUCLEOTIDE SEQUENCE [LARGE SCALE GENOMIC DNA]</scope>
    <source>
        <strain evidence="2 3">BE187</strain>
    </source>
</reference>
<accession>A0ABU1VSM0</accession>
<evidence type="ECO:0008006" key="4">
    <source>
        <dbReference type="Google" id="ProtNLM"/>
    </source>
</evidence>
<organism evidence="2 3">
    <name type="scientific">Agrilutibacter niabensis</name>
    <dbReference type="NCBI Taxonomy" id="380628"/>
    <lineage>
        <taxon>Bacteria</taxon>
        <taxon>Pseudomonadati</taxon>
        <taxon>Pseudomonadota</taxon>
        <taxon>Gammaproteobacteria</taxon>
        <taxon>Lysobacterales</taxon>
        <taxon>Lysobacteraceae</taxon>
        <taxon>Agrilutibacter</taxon>
    </lineage>
</organism>
<protein>
    <recommendedName>
        <fullName evidence="4">Peptidase M15B domain-containing protein</fullName>
    </recommendedName>
</protein>
<dbReference type="Gene3D" id="3.30.1380.10">
    <property type="match status" value="1"/>
</dbReference>
<feature type="signal peptide" evidence="1">
    <location>
        <begin position="1"/>
        <end position="22"/>
    </location>
</feature>
<dbReference type="RefSeq" id="WP_310055274.1">
    <property type="nucleotide sequence ID" value="NZ_JAVDVW010000002.1"/>
</dbReference>
<dbReference type="EMBL" id="JAVDVW010000002">
    <property type="protein sequence ID" value="MDR7100481.1"/>
    <property type="molecule type" value="Genomic_DNA"/>
</dbReference>
<feature type="chain" id="PRO_5046039260" description="Peptidase M15B domain-containing protein" evidence="1">
    <location>
        <begin position="23"/>
        <end position="293"/>
    </location>
</feature>